<dbReference type="Proteomes" id="UP000829685">
    <property type="component" value="Unassembled WGS sequence"/>
</dbReference>
<feature type="compositionally biased region" description="Basic residues" evidence="1">
    <location>
        <begin position="23"/>
        <end position="35"/>
    </location>
</feature>
<dbReference type="InterPro" id="IPR038765">
    <property type="entry name" value="Papain-like_cys_pep_sf"/>
</dbReference>
<keyword evidence="4" id="KW-1185">Reference proteome</keyword>
<feature type="region of interest" description="Disordered" evidence="1">
    <location>
        <begin position="1"/>
        <end position="87"/>
    </location>
</feature>
<feature type="compositionally biased region" description="Basic and acidic residues" evidence="1">
    <location>
        <begin position="125"/>
        <end position="134"/>
    </location>
</feature>
<dbReference type="PANTHER" id="PTHR12419">
    <property type="entry name" value="OTU DOMAIN CONTAINING PROTEIN"/>
    <property type="match status" value="1"/>
</dbReference>
<sequence>METLEALQARHRKEQRDLQGRITSKKKNATKKTRKGVNDECAELERRLKEQQEQELAALSGEPIGDDAASDGEINGSTQDQAAEATTPAVNGVAEQLENTSISNAETPPSHDQQQQAGKKRNRQKERMARRAAEQEAAAVAAEEEAKGMTDHRAIEKTYLLKEFKANGLVEKEIQPDGHCLFSAVADQLTQQGTALAPEAEAKGQLPYKVVRRRATDYMRGHRDDFAPFMEEDFDAYIAKIRDTAEWGGQLELMALANVYGVEIKVLQDGRTETIEPSSTPPDRGRIWLAYYRHGSFGDLWIRRIMAASVVRELVGYYGDFLRSTEAGHWGIP</sequence>
<protein>
    <recommendedName>
        <fullName evidence="2">OTU domain-containing protein</fullName>
    </recommendedName>
</protein>
<dbReference type="InterPro" id="IPR050704">
    <property type="entry name" value="Peptidase_C85-like"/>
</dbReference>
<feature type="domain" description="OTU" evidence="2">
    <location>
        <begin position="169"/>
        <end position="333"/>
    </location>
</feature>
<proteinExistence type="predicted"/>
<organism evidence="3 4">
    <name type="scientific">Neoarthrinium moseri</name>
    <dbReference type="NCBI Taxonomy" id="1658444"/>
    <lineage>
        <taxon>Eukaryota</taxon>
        <taxon>Fungi</taxon>
        <taxon>Dikarya</taxon>
        <taxon>Ascomycota</taxon>
        <taxon>Pezizomycotina</taxon>
        <taxon>Sordariomycetes</taxon>
        <taxon>Xylariomycetidae</taxon>
        <taxon>Amphisphaeriales</taxon>
        <taxon>Apiosporaceae</taxon>
        <taxon>Neoarthrinium</taxon>
    </lineage>
</organism>
<evidence type="ECO:0000259" key="2">
    <source>
        <dbReference type="PROSITE" id="PS50802"/>
    </source>
</evidence>
<dbReference type="GO" id="GO:0016579">
    <property type="term" value="P:protein deubiquitination"/>
    <property type="evidence" value="ECO:0007669"/>
    <property type="project" value="TreeGrafter"/>
</dbReference>
<dbReference type="OrthoDB" id="415023at2759"/>
<gene>
    <name evidence="3" type="ORF">JX265_000540</name>
</gene>
<feature type="compositionally biased region" description="Polar residues" evidence="1">
    <location>
        <begin position="101"/>
        <end position="117"/>
    </location>
</feature>
<dbReference type="PROSITE" id="PS50802">
    <property type="entry name" value="OTU"/>
    <property type="match status" value="1"/>
</dbReference>
<dbReference type="AlphaFoldDB" id="A0A9P9WYY3"/>
<accession>A0A9P9WYY3</accession>
<evidence type="ECO:0000313" key="4">
    <source>
        <dbReference type="Proteomes" id="UP000829685"/>
    </source>
</evidence>
<feature type="compositionally biased region" description="Basic and acidic residues" evidence="1">
    <location>
        <begin position="43"/>
        <end position="52"/>
    </location>
</feature>
<evidence type="ECO:0000313" key="3">
    <source>
        <dbReference type="EMBL" id="KAI1881714.1"/>
    </source>
</evidence>
<name>A0A9P9WYY3_9PEZI</name>
<dbReference type="Pfam" id="PF02338">
    <property type="entry name" value="OTU"/>
    <property type="match status" value="1"/>
</dbReference>
<dbReference type="EMBL" id="JAFIMR010000001">
    <property type="protein sequence ID" value="KAI1881714.1"/>
    <property type="molecule type" value="Genomic_DNA"/>
</dbReference>
<feature type="region of interest" description="Disordered" evidence="1">
    <location>
        <begin position="101"/>
        <end position="135"/>
    </location>
</feature>
<dbReference type="Gene3D" id="3.90.70.80">
    <property type="match status" value="1"/>
</dbReference>
<comment type="caution">
    <text evidence="3">The sequence shown here is derived from an EMBL/GenBank/DDBJ whole genome shotgun (WGS) entry which is preliminary data.</text>
</comment>
<dbReference type="SUPFAM" id="SSF54001">
    <property type="entry name" value="Cysteine proteinases"/>
    <property type="match status" value="1"/>
</dbReference>
<dbReference type="GO" id="GO:0004843">
    <property type="term" value="F:cysteine-type deubiquitinase activity"/>
    <property type="evidence" value="ECO:0007669"/>
    <property type="project" value="TreeGrafter"/>
</dbReference>
<reference evidence="3" key="1">
    <citation type="submission" date="2021-03" db="EMBL/GenBank/DDBJ databases">
        <title>Revisited historic fungal species revealed as producer of novel bioactive compounds through whole genome sequencing and comparative genomics.</title>
        <authorList>
            <person name="Vignolle G.A."/>
            <person name="Hochenegger N."/>
            <person name="Mach R.L."/>
            <person name="Mach-Aigner A.R."/>
            <person name="Javad Rahimi M."/>
            <person name="Salim K.A."/>
            <person name="Chan C.M."/>
            <person name="Lim L.B.L."/>
            <person name="Cai F."/>
            <person name="Druzhinina I.S."/>
            <person name="U'Ren J.M."/>
            <person name="Derntl C."/>
        </authorList>
    </citation>
    <scope>NUCLEOTIDE SEQUENCE</scope>
    <source>
        <strain evidence="3">TUCIM 5799</strain>
    </source>
</reference>
<dbReference type="CDD" id="cd22762">
    <property type="entry name" value="OTU_fungi_OTU2-like"/>
    <property type="match status" value="1"/>
</dbReference>
<dbReference type="InterPro" id="IPR049771">
    <property type="entry name" value="OTU2-like_OTU"/>
</dbReference>
<evidence type="ECO:0000256" key="1">
    <source>
        <dbReference type="SAM" id="MobiDB-lite"/>
    </source>
</evidence>
<dbReference type="InterPro" id="IPR003323">
    <property type="entry name" value="OTU_dom"/>
</dbReference>
<dbReference type="PANTHER" id="PTHR12419:SF10">
    <property type="entry name" value="DEUBIQUITINASE OTUD6B"/>
    <property type="match status" value="1"/>
</dbReference>